<dbReference type="PROSITE" id="PS00136">
    <property type="entry name" value="SUBTILASE_ASP"/>
    <property type="match status" value="1"/>
</dbReference>
<keyword evidence="3" id="KW-1003">Cell membrane</keyword>
<dbReference type="InterPro" id="IPR015500">
    <property type="entry name" value="Peptidase_S8_subtilisin-rel"/>
</dbReference>
<evidence type="ECO:0000256" key="6">
    <source>
        <dbReference type="ARBA" id="ARBA00022801"/>
    </source>
</evidence>
<name>A0A919K7M0_9ACTN</name>
<feature type="active site" description="Charge relay system" evidence="10">
    <location>
        <position position="133"/>
    </location>
</feature>
<dbReference type="GO" id="GO:0005886">
    <property type="term" value="C:plasma membrane"/>
    <property type="evidence" value="ECO:0007669"/>
    <property type="project" value="UniProtKB-SubCell"/>
</dbReference>
<keyword evidence="16" id="KW-1185">Reference proteome</keyword>
<evidence type="ECO:0000256" key="1">
    <source>
        <dbReference type="ARBA" id="ARBA00004162"/>
    </source>
</evidence>
<keyword evidence="9 13" id="KW-0472">Membrane</keyword>
<comment type="caution">
    <text evidence="15">The sequence shown here is derived from an EMBL/GenBank/DDBJ whole genome shotgun (WGS) entry which is preliminary data.</text>
</comment>
<evidence type="ECO:0000256" key="5">
    <source>
        <dbReference type="ARBA" id="ARBA00022692"/>
    </source>
</evidence>
<evidence type="ECO:0000259" key="14">
    <source>
        <dbReference type="Pfam" id="PF00082"/>
    </source>
</evidence>
<dbReference type="PANTHER" id="PTHR43806">
    <property type="entry name" value="PEPTIDASE S8"/>
    <property type="match status" value="1"/>
</dbReference>
<evidence type="ECO:0000256" key="7">
    <source>
        <dbReference type="ARBA" id="ARBA00022825"/>
    </source>
</evidence>
<keyword evidence="6 10" id="KW-0378">Hydrolase</keyword>
<dbReference type="PROSITE" id="PS51892">
    <property type="entry name" value="SUBTILASE"/>
    <property type="match status" value="1"/>
</dbReference>
<feature type="transmembrane region" description="Helical" evidence="13">
    <location>
        <begin position="32"/>
        <end position="54"/>
    </location>
</feature>
<evidence type="ECO:0000256" key="11">
    <source>
        <dbReference type="RuleBase" id="RU003355"/>
    </source>
</evidence>
<comment type="subcellular location">
    <subcellularLocation>
        <location evidence="1">Cell membrane</location>
        <topology evidence="1">Single-pass membrane protein</topology>
    </subcellularLocation>
</comment>
<dbReference type="Proteomes" id="UP000636960">
    <property type="component" value="Unassembled WGS sequence"/>
</dbReference>
<evidence type="ECO:0000256" key="13">
    <source>
        <dbReference type="SAM" id="Phobius"/>
    </source>
</evidence>
<dbReference type="AlphaFoldDB" id="A0A919K7M0"/>
<dbReference type="Gene3D" id="3.40.50.200">
    <property type="entry name" value="Peptidase S8/S53 domain"/>
    <property type="match status" value="1"/>
</dbReference>
<comment type="similarity">
    <text evidence="2 10 11">Belongs to the peptidase S8 family.</text>
</comment>
<dbReference type="InterPro" id="IPR023834">
    <property type="entry name" value="T7SS_pept_S8A_mycosin"/>
</dbReference>
<dbReference type="GO" id="GO:0004252">
    <property type="term" value="F:serine-type endopeptidase activity"/>
    <property type="evidence" value="ECO:0007669"/>
    <property type="project" value="UniProtKB-UniRule"/>
</dbReference>
<gene>
    <name evidence="15" type="ORF">Ari01nite_55310</name>
</gene>
<reference evidence="15" key="1">
    <citation type="submission" date="2021-01" db="EMBL/GenBank/DDBJ databases">
        <title>Whole genome shotgun sequence of Actinoplanes rishiriensis NBRC 108556.</title>
        <authorList>
            <person name="Komaki H."/>
            <person name="Tamura T."/>
        </authorList>
    </citation>
    <scope>NUCLEOTIDE SEQUENCE</scope>
    <source>
        <strain evidence="15">NBRC 108556</strain>
    </source>
</reference>
<protein>
    <recommendedName>
        <fullName evidence="14">Peptidase S8/S53 domain-containing protein</fullName>
    </recommendedName>
</protein>
<evidence type="ECO:0000256" key="4">
    <source>
        <dbReference type="ARBA" id="ARBA00022670"/>
    </source>
</evidence>
<keyword evidence="4 10" id="KW-0645">Protease</keyword>
<proteinExistence type="inferred from homology"/>
<dbReference type="InterPro" id="IPR050131">
    <property type="entry name" value="Peptidase_S8_subtilisin-like"/>
</dbReference>
<feature type="active site" description="Charge relay system" evidence="10">
    <location>
        <position position="99"/>
    </location>
</feature>
<dbReference type="GO" id="GO:0006508">
    <property type="term" value="P:proteolysis"/>
    <property type="evidence" value="ECO:0007669"/>
    <property type="project" value="UniProtKB-KW"/>
</dbReference>
<evidence type="ECO:0000256" key="2">
    <source>
        <dbReference type="ARBA" id="ARBA00011073"/>
    </source>
</evidence>
<dbReference type="PROSITE" id="PS00138">
    <property type="entry name" value="SUBTILASE_SER"/>
    <property type="match status" value="1"/>
</dbReference>
<evidence type="ECO:0000256" key="8">
    <source>
        <dbReference type="ARBA" id="ARBA00022989"/>
    </source>
</evidence>
<dbReference type="SUPFAM" id="SSF52743">
    <property type="entry name" value="Subtilisin-like"/>
    <property type="match status" value="1"/>
</dbReference>
<feature type="active site" description="Charge relay system" evidence="10">
    <location>
        <position position="292"/>
    </location>
</feature>
<organism evidence="15 16">
    <name type="scientific">Paractinoplanes rishiriensis</name>
    <dbReference type="NCBI Taxonomy" id="1050105"/>
    <lineage>
        <taxon>Bacteria</taxon>
        <taxon>Bacillati</taxon>
        <taxon>Actinomycetota</taxon>
        <taxon>Actinomycetes</taxon>
        <taxon>Micromonosporales</taxon>
        <taxon>Micromonosporaceae</taxon>
        <taxon>Paractinoplanes</taxon>
    </lineage>
</organism>
<dbReference type="InterPro" id="IPR023827">
    <property type="entry name" value="Peptidase_S8_Asp-AS"/>
</dbReference>
<dbReference type="PRINTS" id="PR00723">
    <property type="entry name" value="SUBTILISIN"/>
</dbReference>
<evidence type="ECO:0000256" key="10">
    <source>
        <dbReference type="PROSITE-ProRule" id="PRU01240"/>
    </source>
</evidence>
<keyword evidence="5 13" id="KW-0812">Transmembrane</keyword>
<dbReference type="NCBIfam" id="TIGR03921">
    <property type="entry name" value="T7SS_mycosin"/>
    <property type="match status" value="1"/>
</dbReference>
<dbReference type="InterPro" id="IPR023828">
    <property type="entry name" value="Peptidase_S8_Ser-AS"/>
</dbReference>
<dbReference type="PANTHER" id="PTHR43806:SF11">
    <property type="entry name" value="CEREVISIN-RELATED"/>
    <property type="match status" value="1"/>
</dbReference>
<keyword evidence="8 13" id="KW-1133">Transmembrane helix</keyword>
<dbReference type="EMBL" id="BOMV01000059">
    <property type="protein sequence ID" value="GIE98066.1"/>
    <property type="molecule type" value="Genomic_DNA"/>
</dbReference>
<sequence length="443" mass="45617">MGATRECCEREFPARQAAFDHARRRCALLSPVRLVAAALAGFVAVGVPAASAVATPFAEPPSPLTGDQFRQDEWQLTALNIAEAWTYSTGAGITVAVIDSGVDATHPDLVGQVLPGRDLVDPKGNGDSDQVGHGTSVSAIIAGRGDDQVGVIGIAPKAKILPVRVLDAENRYDDAIVVAKGVRWAVDHGARVINLSLGGNGTSAALAAALDYAFAKDVVVVACTGNTSASSDTEVWYPAREPGVLAVAGMERDGERLWSGSITGKETVITAPATQLVGARAGGGYWRVQGTSFAAPMVAGTAALIRSRWPTMPAGEVINRIIKTAKDRGPAGRDATFGFGVLDPTAALTAEVPAVFDNPLDTSPSPGIARFGSAPAPGQAQSAPEESGSAPAPRDTTNDSGQAAAPPPSTPEPSHRARWLAGALFLISTLAALLTVRRFAHTT</sequence>
<accession>A0A919K7M0</accession>
<evidence type="ECO:0000256" key="9">
    <source>
        <dbReference type="ARBA" id="ARBA00023136"/>
    </source>
</evidence>
<feature type="domain" description="Peptidase S8/S53" evidence="14">
    <location>
        <begin position="90"/>
        <end position="340"/>
    </location>
</feature>
<evidence type="ECO:0000313" key="15">
    <source>
        <dbReference type="EMBL" id="GIE98066.1"/>
    </source>
</evidence>
<dbReference type="Pfam" id="PF00082">
    <property type="entry name" value="Peptidase_S8"/>
    <property type="match status" value="1"/>
</dbReference>
<evidence type="ECO:0000256" key="12">
    <source>
        <dbReference type="SAM" id="MobiDB-lite"/>
    </source>
</evidence>
<feature type="region of interest" description="Disordered" evidence="12">
    <location>
        <begin position="357"/>
        <end position="415"/>
    </location>
</feature>
<keyword evidence="7 10" id="KW-0720">Serine protease</keyword>
<evidence type="ECO:0000256" key="3">
    <source>
        <dbReference type="ARBA" id="ARBA00022475"/>
    </source>
</evidence>
<feature type="transmembrane region" description="Helical" evidence="13">
    <location>
        <begin position="417"/>
        <end position="436"/>
    </location>
</feature>
<evidence type="ECO:0000313" key="16">
    <source>
        <dbReference type="Proteomes" id="UP000636960"/>
    </source>
</evidence>
<dbReference type="InterPro" id="IPR000209">
    <property type="entry name" value="Peptidase_S8/S53_dom"/>
</dbReference>
<dbReference type="InterPro" id="IPR036852">
    <property type="entry name" value="Peptidase_S8/S53_dom_sf"/>
</dbReference>
<feature type="compositionally biased region" description="Low complexity" evidence="12">
    <location>
        <begin position="372"/>
        <end position="386"/>
    </location>
</feature>